<dbReference type="AlphaFoldDB" id="A0A2N9IPV2"/>
<dbReference type="EMBL" id="OIVN01006150">
    <property type="protein sequence ID" value="SPD26294.1"/>
    <property type="molecule type" value="Genomic_DNA"/>
</dbReference>
<dbReference type="InterPro" id="IPR026960">
    <property type="entry name" value="RVT-Znf"/>
</dbReference>
<accession>A0A2N9IPV2</accession>
<gene>
    <name evidence="2" type="ORF">FSB_LOCUS54176</name>
</gene>
<organism evidence="2">
    <name type="scientific">Fagus sylvatica</name>
    <name type="common">Beechnut</name>
    <dbReference type="NCBI Taxonomy" id="28930"/>
    <lineage>
        <taxon>Eukaryota</taxon>
        <taxon>Viridiplantae</taxon>
        <taxon>Streptophyta</taxon>
        <taxon>Embryophyta</taxon>
        <taxon>Tracheophyta</taxon>
        <taxon>Spermatophyta</taxon>
        <taxon>Magnoliopsida</taxon>
        <taxon>eudicotyledons</taxon>
        <taxon>Gunneridae</taxon>
        <taxon>Pentapetalae</taxon>
        <taxon>rosids</taxon>
        <taxon>fabids</taxon>
        <taxon>Fagales</taxon>
        <taxon>Fagaceae</taxon>
        <taxon>Fagus</taxon>
    </lineage>
</organism>
<evidence type="ECO:0000259" key="1">
    <source>
        <dbReference type="Pfam" id="PF13966"/>
    </source>
</evidence>
<dbReference type="Pfam" id="PF13966">
    <property type="entry name" value="zf-RVT"/>
    <property type="match status" value="1"/>
</dbReference>
<name>A0A2N9IPV2_FAGSY</name>
<evidence type="ECO:0000313" key="2">
    <source>
        <dbReference type="EMBL" id="SPD26294.1"/>
    </source>
</evidence>
<dbReference type="Gene3D" id="3.60.10.10">
    <property type="entry name" value="Endonuclease/exonuclease/phosphatase"/>
    <property type="match status" value="1"/>
</dbReference>
<dbReference type="SUPFAM" id="SSF56219">
    <property type="entry name" value="DNase I-like"/>
    <property type="match status" value="1"/>
</dbReference>
<feature type="domain" description="Reverse transcriptase zinc-binding" evidence="1">
    <location>
        <begin position="1030"/>
        <end position="1095"/>
    </location>
</feature>
<protein>
    <recommendedName>
        <fullName evidence="1">Reverse transcriptase zinc-binding domain-containing protein</fullName>
    </recommendedName>
</protein>
<dbReference type="PANTHER" id="PTHR33710">
    <property type="entry name" value="BNAC02G09200D PROTEIN"/>
    <property type="match status" value="1"/>
</dbReference>
<dbReference type="PANTHER" id="PTHR33710:SF64">
    <property type="entry name" value="ENDONUCLEASE_EXONUCLEASE_PHOSPHATASE DOMAIN-CONTAINING PROTEIN"/>
    <property type="match status" value="1"/>
</dbReference>
<sequence length="1097" mass="125390">MGGRRIFHIESKSFEVVVEGNGAGLCLTKRGRNRTNTLSFGRDGAQWLKKVLREVNSMEPDTHYIRTNRVNDKVFLIQKHWNERGRFLTVKEIGMTKSKGSVIIPEGRELSGWRGLSQVVDGLLEPNGMRSQATHTMVHGHPTEPILHHDHHKNRSFKDAVIIGINDTKIPQQQSRNNHDSGEAFTARVDLNLKVTLGIGPTGKWKVEWAELKNGQRLRLPMELRALMIDLEAPVDDISPRLLQWTDPFRERLGDFSIESEWGAKGLETRSENSWLSLVEREEETGRQDLEEPLSVAPLAVVEPMEPPTPLVEETHPSEWSLQKHRACGKVLGASFKGHEDEVIALIMSINARRKRPLVNNSQEKVNGFRVKGSRELKGLVSSVNYEISMNGFFLEFMGQTGTLIGMGCGMSYLGFIIGGRHPGVWGGDFNVIHFPTERLGTESYTQAMLNFSEFVSTHGLIDTPLLGGQYTWSNNRESASMFRIDQFLYMAEWEDCYFIIFQKRLVRSCSNHFPIILECDNVKWGRRPFRFENMWLKADGFVNKVKEWWASYHFTGTPSYILAHKLKVLKHDLKRWNEVEFGNIVVKKNQATLDLEALELEADHRPLSSKERAQSDSLVAELERLTLMDEICWWQKSKALWLKEGDKNSKFFHQIANSHHKTNTIGQLDIDGNISSEQDTIREHIRLFYEQLYTDCDTHRPVLDGLHFDTLSTEDAAWVERLFEEEVLNVVKCFNEDKAPGSDGFTSGAMEIRDFRLISLVGGIYKIVAKVLTNQLSLVLGNIISKSQNAFVKGWQILDSVLIANECMVSRLKSRSPGVIFGQLYLSKGGRVTLIKSTLSSLPTYFLSLFPIPADVASHIDRIQRNFLWSGIGEKHKFPLVKWSKICTPYNQGGLAVKNLRLFNEALLGKWFWRFGIEREALWRQVIVGKYGSLIGGWSSNSVQGGVGLWKHIRKGWDKFSQFFKFEVEDGDHMDSRNGCLHWELQFSRSIQDWELESVSTFLDLIYSAKVKGHGEDILIWRLSNKKDFSVSRFYKALFPSVAVEFPWKAIWKPKAPPRVAFFFWTACLGKILTADNLRKRNIILVSWCCMCKANG</sequence>
<dbReference type="InterPro" id="IPR036691">
    <property type="entry name" value="Endo/exonu/phosph_ase_sf"/>
</dbReference>
<reference evidence="2" key="1">
    <citation type="submission" date="2018-02" db="EMBL/GenBank/DDBJ databases">
        <authorList>
            <person name="Cohen D.B."/>
            <person name="Kent A.D."/>
        </authorList>
    </citation>
    <scope>NUCLEOTIDE SEQUENCE</scope>
</reference>
<proteinExistence type="predicted"/>